<dbReference type="STRING" id="587636.SAMN05216199_2745"/>
<proteinExistence type="predicted"/>
<reference evidence="3" key="1">
    <citation type="submission" date="2016-10" db="EMBL/GenBank/DDBJ databases">
        <authorList>
            <person name="Varghese N."/>
            <person name="Submissions S."/>
        </authorList>
    </citation>
    <scope>NUCLEOTIDE SEQUENCE [LARGE SCALE GENOMIC DNA]</scope>
    <source>
        <strain evidence="3">CGMCC 1.6963</strain>
    </source>
</reference>
<dbReference type="AlphaFoldDB" id="A0A1H9W3C0"/>
<accession>A0A1H9W3C0</accession>
<name>A0A1H9W3C0_9MICO</name>
<dbReference type="RefSeq" id="WP_091758986.1">
    <property type="nucleotide sequence ID" value="NZ_FOHB01000004.1"/>
</dbReference>
<sequence>MPMEHHGDLMQALVAKLYATVTGNDPAIKIPRNKYVSWYLPGIPFAPADFKYCANGFTGNSSEEVQNAYHQAFVLSSLFDQIPDTSSGFVTPEMQQTIFAGTGDRISSVYSDVLKYSRVVSKPLSKQEEAKLKKYRDLLSVEVQETDILTDEVKTVTKPGKLTVAYTAAMDNYLSIADELMDMKIDALSATGNDPESKRRVYNWNEKAKYVKKRLAAAEMAWVSQGYKNEYEVINAYIAQVAERNLVLYKEDLKRKFHNGLITSGGDGDSEFYYTTLLPGNFAASQGWTKFSFTENDFQTHAKQETTGWGADAGVGFGLFSFGANAKGSKTTSSDDQSAANFSATFEFTQVPISRPWFDPGLFSMRSWTLDDNWNLSYDNKPVSDGKAKDNTGRLVAYATSALFVRNLRITSSSWKNHSDFMTKSISAGGRVGYGPFSVGGNYSNGQTERNSSYHFEGDTLVIDGMQLIGTVNNVIPQSPNPAPGLKPEDFVGGK</sequence>
<dbReference type="EMBL" id="FOHB01000004">
    <property type="protein sequence ID" value="SES28177.1"/>
    <property type="molecule type" value="Genomic_DNA"/>
</dbReference>
<dbReference type="OrthoDB" id="1110562at2"/>
<organism evidence="2 3">
    <name type="scientific">Pedococcus cremeus</name>
    <dbReference type="NCBI Taxonomy" id="587636"/>
    <lineage>
        <taxon>Bacteria</taxon>
        <taxon>Bacillati</taxon>
        <taxon>Actinomycetota</taxon>
        <taxon>Actinomycetes</taxon>
        <taxon>Micrococcales</taxon>
        <taxon>Intrasporangiaceae</taxon>
        <taxon>Pedococcus</taxon>
    </lineage>
</organism>
<protein>
    <submittedName>
        <fullName evidence="2">Uncharacterized protein</fullName>
    </submittedName>
</protein>
<gene>
    <name evidence="2" type="ORF">SAMN05216199_2745</name>
</gene>
<dbReference type="Proteomes" id="UP000199019">
    <property type="component" value="Unassembled WGS sequence"/>
</dbReference>
<keyword evidence="3" id="KW-1185">Reference proteome</keyword>
<feature type="region of interest" description="Disordered" evidence="1">
    <location>
        <begin position="475"/>
        <end position="495"/>
    </location>
</feature>
<evidence type="ECO:0000256" key="1">
    <source>
        <dbReference type="SAM" id="MobiDB-lite"/>
    </source>
</evidence>
<evidence type="ECO:0000313" key="2">
    <source>
        <dbReference type="EMBL" id="SES28177.1"/>
    </source>
</evidence>
<evidence type="ECO:0000313" key="3">
    <source>
        <dbReference type="Proteomes" id="UP000199019"/>
    </source>
</evidence>